<dbReference type="PANTHER" id="PTHR33744:SF1">
    <property type="entry name" value="DNA-BINDING TRANSCRIPTIONAL ACTIVATOR ADER"/>
    <property type="match status" value="1"/>
</dbReference>
<dbReference type="Proteomes" id="UP001595715">
    <property type="component" value="Unassembled WGS sequence"/>
</dbReference>
<dbReference type="InterPro" id="IPR042070">
    <property type="entry name" value="PucR_C-HTH_sf"/>
</dbReference>
<dbReference type="InterPro" id="IPR051448">
    <property type="entry name" value="CdaR-like_regulators"/>
</dbReference>
<sequence>MKVKTIDTEASIAEYMTHHFPSRDYQIHFAPNGYDRRLVCAAGSEESDARTPFAELTLDYEDECKIVVRFFGADGAWTASQAKELHWRLYPVYAEWRMERQQYILRQVIASIRSMTSMLDVDVLLNNILEQAMMVIPWKVLGTLWMYDGDVQALKAKASVGKHRDAVSGMMLQIGEGIVGKTFRDGQARWLRTAKDVYEEAVASTSDQNLHRMYYSGGFHDTQSVISVPVFVDREPACVLIFNQYGDRPQFTSMDFQLLQSFADQLSIVLMNARLFRDLNNQNALLVKRDQIHASLMKLSLQSKGSERIVQEMGKLTGLPLLFIDSLDNKKHASRGSGPFRRLDLERLHKQFDADQTPGPYSQGGLDEDGAFYIQPIVSAEAVLGFIIADMNRDLTPLDHIVLEQGSSILALEMVLKQSFTDSRYKRTSDMFNEMLLQNDLTVIGQRGKELGLEEHMPYLAALIVLKQQSGLQMQASGNRLVELLRKAFVGQLPVVFVSNNKVTALLAIAEQDQGQAKTRLEAVLQEAGVRVEEEAAVAGMGSVYRGLLSIQKSYTEAGKALGYLESRKQKGVIRYVEIGVNRLFLQQPPEQLEAYVQEVFEPLRGTKADASHLEETLLMYIACSRSTNQTAARLHIHVNTLYLRLKRIEELLELSFHNPEHLLRLELAWYLRGSPYA</sequence>
<dbReference type="SMART" id="SM00065">
    <property type="entry name" value="GAF"/>
    <property type="match status" value="1"/>
</dbReference>
<dbReference type="InterPro" id="IPR025736">
    <property type="entry name" value="PucR_C-HTH_dom"/>
</dbReference>
<reference evidence="4" key="1">
    <citation type="journal article" date="2019" name="Int. J. Syst. Evol. Microbiol.">
        <title>The Global Catalogue of Microorganisms (GCM) 10K type strain sequencing project: providing services to taxonomists for standard genome sequencing and annotation.</title>
        <authorList>
            <consortium name="The Broad Institute Genomics Platform"/>
            <consortium name="The Broad Institute Genome Sequencing Center for Infectious Disease"/>
            <person name="Wu L."/>
            <person name="Ma J."/>
        </authorList>
    </citation>
    <scope>NUCLEOTIDE SEQUENCE [LARGE SCALE GENOMIC DNA]</scope>
    <source>
        <strain evidence="4">IBRC-M 10987</strain>
    </source>
</reference>
<dbReference type="Pfam" id="PF17853">
    <property type="entry name" value="GGDEF_2"/>
    <property type="match status" value="1"/>
</dbReference>
<evidence type="ECO:0000313" key="4">
    <source>
        <dbReference type="Proteomes" id="UP001595715"/>
    </source>
</evidence>
<dbReference type="EMBL" id="JBHSAM010000023">
    <property type="protein sequence ID" value="MFC4100321.1"/>
    <property type="molecule type" value="Genomic_DNA"/>
</dbReference>
<dbReference type="Pfam" id="PF13556">
    <property type="entry name" value="HTH_30"/>
    <property type="match status" value="1"/>
</dbReference>
<keyword evidence="4" id="KW-1185">Reference proteome</keyword>
<dbReference type="Gene3D" id="1.10.10.2840">
    <property type="entry name" value="PucR C-terminal helix-turn-helix domain"/>
    <property type="match status" value="1"/>
</dbReference>
<evidence type="ECO:0000256" key="1">
    <source>
        <dbReference type="ARBA" id="ARBA00006754"/>
    </source>
</evidence>
<dbReference type="RefSeq" id="WP_377718993.1">
    <property type="nucleotide sequence ID" value="NZ_JBHSAM010000023.1"/>
</dbReference>
<dbReference type="Pfam" id="PF13185">
    <property type="entry name" value="GAF_2"/>
    <property type="match status" value="1"/>
</dbReference>
<dbReference type="SUPFAM" id="SSF55781">
    <property type="entry name" value="GAF domain-like"/>
    <property type="match status" value="1"/>
</dbReference>
<dbReference type="InterPro" id="IPR003018">
    <property type="entry name" value="GAF"/>
</dbReference>
<evidence type="ECO:0000259" key="2">
    <source>
        <dbReference type="SMART" id="SM00065"/>
    </source>
</evidence>
<dbReference type="InterPro" id="IPR041522">
    <property type="entry name" value="CdaR_GGDEF"/>
</dbReference>
<feature type="domain" description="GAF" evidence="2">
    <location>
        <begin position="120"/>
        <end position="280"/>
    </location>
</feature>
<protein>
    <submittedName>
        <fullName evidence="3">Helix-turn-helix domain-containing protein</fullName>
    </submittedName>
</protein>
<name>A0ABV8K2T5_9BACL</name>
<proteinExistence type="inferred from homology"/>
<accession>A0ABV8K2T5</accession>
<evidence type="ECO:0000313" key="3">
    <source>
        <dbReference type="EMBL" id="MFC4100321.1"/>
    </source>
</evidence>
<comment type="caution">
    <text evidence="3">The sequence shown here is derived from an EMBL/GenBank/DDBJ whole genome shotgun (WGS) entry which is preliminary data.</text>
</comment>
<dbReference type="Gene3D" id="3.30.450.40">
    <property type="match status" value="1"/>
</dbReference>
<dbReference type="InterPro" id="IPR029016">
    <property type="entry name" value="GAF-like_dom_sf"/>
</dbReference>
<dbReference type="PANTHER" id="PTHR33744">
    <property type="entry name" value="CARBOHYDRATE DIACID REGULATOR"/>
    <property type="match status" value="1"/>
</dbReference>
<gene>
    <name evidence="3" type="ORF">ACFOZ8_11755</name>
</gene>
<organism evidence="3 4">
    <name type="scientific">Paenibacillus xanthanilyticus</name>
    <dbReference type="NCBI Taxonomy" id="1783531"/>
    <lineage>
        <taxon>Bacteria</taxon>
        <taxon>Bacillati</taxon>
        <taxon>Bacillota</taxon>
        <taxon>Bacilli</taxon>
        <taxon>Bacillales</taxon>
        <taxon>Paenibacillaceae</taxon>
        <taxon>Paenibacillus</taxon>
    </lineage>
</organism>
<comment type="similarity">
    <text evidence="1">Belongs to the CdaR family.</text>
</comment>